<evidence type="ECO:0000256" key="3">
    <source>
        <dbReference type="ARBA" id="ARBA00022448"/>
    </source>
</evidence>
<dbReference type="PANTHER" id="PTHR43079">
    <property type="entry name" value="PROBABLE CADMIUM/ZINC-TRANSPORTING ATPASE HMA1"/>
    <property type="match status" value="1"/>
</dbReference>
<accession>A0A917S240</accession>
<dbReference type="Proteomes" id="UP000654670">
    <property type="component" value="Unassembled WGS sequence"/>
</dbReference>
<keyword evidence="7 17" id="KW-0479">Metal-binding</keyword>
<evidence type="ECO:0000256" key="11">
    <source>
        <dbReference type="ARBA" id="ARBA00022842"/>
    </source>
</evidence>
<keyword evidence="9" id="KW-0187">Copper transport</keyword>
<evidence type="ECO:0000259" key="18">
    <source>
        <dbReference type="Pfam" id="PF00122"/>
    </source>
</evidence>
<keyword evidence="6 17" id="KW-0812">Transmembrane</keyword>
<dbReference type="InterPro" id="IPR036412">
    <property type="entry name" value="HAD-like_sf"/>
</dbReference>
<dbReference type="Gene3D" id="2.70.150.10">
    <property type="entry name" value="Calcium-transporting ATPase, cytoplasmic transduction domain A"/>
    <property type="match status" value="1"/>
</dbReference>
<dbReference type="GO" id="GO:0006825">
    <property type="term" value="P:copper ion transport"/>
    <property type="evidence" value="ECO:0007669"/>
    <property type="project" value="UniProtKB-KW"/>
</dbReference>
<dbReference type="NCBIfam" id="TIGR01494">
    <property type="entry name" value="ATPase_P-type"/>
    <property type="match status" value="1"/>
</dbReference>
<evidence type="ECO:0000256" key="5">
    <source>
        <dbReference type="ARBA" id="ARBA00022553"/>
    </source>
</evidence>
<keyword evidence="11" id="KW-0460">Magnesium</keyword>
<reference evidence="19" key="2">
    <citation type="submission" date="2020-09" db="EMBL/GenBank/DDBJ databases">
        <authorList>
            <person name="Sun Q."/>
            <person name="Ohkuma M."/>
        </authorList>
    </citation>
    <scope>NUCLEOTIDE SEQUENCE</scope>
    <source>
        <strain evidence="19">JCM 15325</strain>
    </source>
</reference>
<comment type="similarity">
    <text evidence="2 17">Belongs to the cation transport ATPase (P-type) (TC 3.A.3) family. Type IB subfamily.</text>
</comment>
<dbReference type="EMBL" id="BMOK01000005">
    <property type="protein sequence ID" value="GGL51408.1"/>
    <property type="molecule type" value="Genomic_DNA"/>
</dbReference>
<dbReference type="NCBIfam" id="TIGR01511">
    <property type="entry name" value="ATPase-IB1_Cu"/>
    <property type="match status" value="1"/>
</dbReference>
<dbReference type="GO" id="GO:0016887">
    <property type="term" value="F:ATP hydrolysis activity"/>
    <property type="evidence" value="ECO:0007669"/>
    <property type="project" value="InterPro"/>
</dbReference>
<evidence type="ECO:0000256" key="8">
    <source>
        <dbReference type="ARBA" id="ARBA00022741"/>
    </source>
</evidence>
<dbReference type="PRINTS" id="PR00119">
    <property type="entry name" value="CATATPASE"/>
</dbReference>
<dbReference type="InterPro" id="IPR059000">
    <property type="entry name" value="ATPase_P-type_domA"/>
</dbReference>
<evidence type="ECO:0000256" key="4">
    <source>
        <dbReference type="ARBA" id="ARBA00022475"/>
    </source>
</evidence>
<dbReference type="GO" id="GO:0005886">
    <property type="term" value="C:plasma membrane"/>
    <property type="evidence" value="ECO:0007669"/>
    <property type="project" value="UniProtKB-SubCell"/>
</dbReference>
<dbReference type="FunFam" id="2.70.150.10:FF:000020">
    <property type="entry name" value="Copper-exporting P-type ATPase A"/>
    <property type="match status" value="1"/>
</dbReference>
<keyword evidence="5" id="KW-0597">Phosphoprotein</keyword>
<dbReference type="CDD" id="cd07551">
    <property type="entry name" value="P-type_ATPase_HM_ZosA_PfeT-like"/>
    <property type="match status" value="1"/>
</dbReference>
<dbReference type="SUPFAM" id="SSF56784">
    <property type="entry name" value="HAD-like"/>
    <property type="match status" value="1"/>
</dbReference>
<dbReference type="GO" id="GO:0005524">
    <property type="term" value="F:ATP binding"/>
    <property type="evidence" value="ECO:0007669"/>
    <property type="project" value="UniProtKB-UniRule"/>
</dbReference>
<dbReference type="SFLD" id="SFLDS00003">
    <property type="entry name" value="Haloacid_Dehalogenase"/>
    <property type="match status" value="1"/>
</dbReference>
<dbReference type="NCBIfam" id="TIGR01525">
    <property type="entry name" value="ATPase-IB_hvy"/>
    <property type="match status" value="1"/>
</dbReference>
<dbReference type="InterPro" id="IPR008250">
    <property type="entry name" value="ATPase_P-typ_transduc_dom_A_sf"/>
</dbReference>
<evidence type="ECO:0000256" key="13">
    <source>
        <dbReference type="ARBA" id="ARBA00022989"/>
    </source>
</evidence>
<dbReference type="SUPFAM" id="SSF81665">
    <property type="entry name" value="Calcium ATPase, transmembrane domain M"/>
    <property type="match status" value="1"/>
</dbReference>
<dbReference type="NCBIfam" id="TIGR01512">
    <property type="entry name" value="ATPase-IB2_Cd"/>
    <property type="match status" value="1"/>
</dbReference>
<evidence type="ECO:0000256" key="1">
    <source>
        <dbReference type="ARBA" id="ARBA00004651"/>
    </source>
</evidence>
<proteinExistence type="inferred from homology"/>
<comment type="caution">
    <text evidence="19">The sequence shown here is derived from an EMBL/GenBank/DDBJ whole genome shotgun (WGS) entry which is preliminary data.</text>
</comment>
<gene>
    <name evidence="19" type="ORF">GCM10007968_14430</name>
</gene>
<keyword evidence="15" id="KW-0406">Ion transport</keyword>
<feature type="transmembrane region" description="Helical" evidence="17">
    <location>
        <begin position="7"/>
        <end position="24"/>
    </location>
</feature>
<dbReference type="Pfam" id="PF00702">
    <property type="entry name" value="Hydrolase"/>
    <property type="match status" value="1"/>
</dbReference>
<evidence type="ECO:0000256" key="14">
    <source>
        <dbReference type="ARBA" id="ARBA00023008"/>
    </source>
</evidence>
<keyword evidence="8 17" id="KW-0547">Nucleotide-binding</keyword>
<evidence type="ECO:0000256" key="12">
    <source>
        <dbReference type="ARBA" id="ARBA00022967"/>
    </source>
</evidence>
<evidence type="ECO:0000256" key="7">
    <source>
        <dbReference type="ARBA" id="ARBA00022723"/>
    </source>
</evidence>
<dbReference type="Gene3D" id="3.40.50.1000">
    <property type="entry name" value="HAD superfamily/HAD-like"/>
    <property type="match status" value="1"/>
</dbReference>
<sequence length="615" mass="65735">MTKHGELIAALIGGFLTLLGYILGQLTGLNFWYIYLLAYIIGGYYQIKAGILDTIKSKQLNVELLMGIAAIGAAGINHWMEGAVLIFIFALSGALETYSMAKSTSAISSLMDLQPETARLVINNQEQAVSVSQLNPGDTIRIKPGERVPADGTIIKGETTVDESSMTGESIPTLKKVKDAVMAGTVNIDGNLLVSVTKRSEDSLFSKIVDLVQTAQSEKAPSQLFIERFERIYVKVVIGITLLMLFLPHFVFGWSWSDTIYRAMVMLVVASPCALVASTMPAVLSAVANGARKGILIKGGVHLEQLASVKALAFDKTGTLTKGKPEVTHVLNASGFDDAAFTAAVAAIENNASHPLGKAIVAYTQKTGRTLPEAEHVKVKPGFGVTGEVDGRTYAIGKADMLDPAAVQTFIDKHKNELPEGHTMVYVESEGGVIGAFALKDQVRESSVEAIKTLHHYGIQTIMLTGDNEKTAEAIQKETGVSSFIANCLPENKVNEIKKLSEKYGSVGMVGDGINDTPALAQASVGIAMGGGNDAALETADIVLMKNDLQRIADSVRLSKRMNRIIKVNIVFALSMIGLLMCANLLQFISMPLGVVGHEGSTILVILNGLRMLRG</sequence>
<feature type="domain" description="P-type ATPase A" evidence="18">
    <location>
        <begin position="113"/>
        <end position="213"/>
    </location>
</feature>
<dbReference type="InterPro" id="IPR023298">
    <property type="entry name" value="ATPase_P-typ_TM_dom_sf"/>
</dbReference>
<evidence type="ECO:0000256" key="15">
    <source>
        <dbReference type="ARBA" id="ARBA00023065"/>
    </source>
</evidence>
<dbReference type="InterPro" id="IPR023299">
    <property type="entry name" value="ATPase_P-typ_cyto_dom_N"/>
</dbReference>
<dbReference type="SFLD" id="SFLDF00027">
    <property type="entry name" value="p-type_atpase"/>
    <property type="match status" value="1"/>
</dbReference>
<evidence type="ECO:0000256" key="6">
    <source>
        <dbReference type="ARBA" id="ARBA00022692"/>
    </source>
</evidence>
<protein>
    <submittedName>
        <fullName evidence="19">ATPase</fullName>
    </submittedName>
</protein>
<evidence type="ECO:0000256" key="2">
    <source>
        <dbReference type="ARBA" id="ARBA00006024"/>
    </source>
</evidence>
<keyword evidence="14" id="KW-0186">Copper</keyword>
<evidence type="ECO:0000256" key="17">
    <source>
        <dbReference type="RuleBase" id="RU362081"/>
    </source>
</evidence>
<keyword evidence="20" id="KW-1185">Reference proteome</keyword>
<dbReference type="SFLD" id="SFLDG00002">
    <property type="entry name" value="C1.7:_P-type_atpase_like"/>
    <property type="match status" value="1"/>
</dbReference>
<comment type="subcellular location">
    <subcellularLocation>
        <location evidence="1">Cell membrane</location>
        <topology evidence="1">Multi-pass membrane protein</topology>
    </subcellularLocation>
</comment>
<evidence type="ECO:0000256" key="16">
    <source>
        <dbReference type="ARBA" id="ARBA00023136"/>
    </source>
</evidence>
<evidence type="ECO:0000313" key="20">
    <source>
        <dbReference type="Proteomes" id="UP000654670"/>
    </source>
</evidence>
<evidence type="ECO:0000256" key="10">
    <source>
        <dbReference type="ARBA" id="ARBA00022840"/>
    </source>
</evidence>
<dbReference type="InterPro" id="IPR027256">
    <property type="entry name" value="P-typ_ATPase_IB"/>
</dbReference>
<keyword evidence="3" id="KW-0813">Transport</keyword>
<organism evidence="19 20">
    <name type="scientific">Sporolactobacillus putidus</name>
    <dbReference type="NCBI Taxonomy" id="492735"/>
    <lineage>
        <taxon>Bacteria</taxon>
        <taxon>Bacillati</taxon>
        <taxon>Bacillota</taxon>
        <taxon>Bacilli</taxon>
        <taxon>Bacillales</taxon>
        <taxon>Sporolactobacillaceae</taxon>
        <taxon>Sporolactobacillus</taxon>
    </lineage>
</organism>
<keyword evidence="10 17" id="KW-0067">ATP-binding</keyword>
<dbReference type="InterPro" id="IPR001757">
    <property type="entry name" value="P_typ_ATPase"/>
</dbReference>
<dbReference type="InterPro" id="IPR023214">
    <property type="entry name" value="HAD_sf"/>
</dbReference>
<keyword evidence="4 17" id="KW-1003">Cell membrane</keyword>
<feature type="transmembrane region" description="Helical" evidence="17">
    <location>
        <begin position="568"/>
        <end position="589"/>
    </location>
</feature>
<keyword evidence="12" id="KW-1278">Translocase</keyword>
<keyword evidence="16 17" id="KW-0472">Membrane</keyword>
<dbReference type="Pfam" id="PF00122">
    <property type="entry name" value="E1-E2_ATPase"/>
    <property type="match status" value="1"/>
</dbReference>
<dbReference type="Gene3D" id="3.40.1110.10">
    <property type="entry name" value="Calcium-transporting ATPase, cytoplasmic domain N"/>
    <property type="match status" value="1"/>
</dbReference>
<dbReference type="InterPro" id="IPR044492">
    <property type="entry name" value="P_typ_ATPase_HD_dom"/>
</dbReference>
<dbReference type="InterPro" id="IPR051949">
    <property type="entry name" value="Cation_Transport_ATPase"/>
</dbReference>
<dbReference type="PROSITE" id="PS00154">
    <property type="entry name" value="ATPASE_E1_E2"/>
    <property type="match status" value="1"/>
</dbReference>
<feature type="transmembrane region" description="Helical" evidence="17">
    <location>
        <begin position="232"/>
        <end position="254"/>
    </location>
</feature>
<dbReference type="AlphaFoldDB" id="A0A917S240"/>
<dbReference type="InterPro" id="IPR018303">
    <property type="entry name" value="ATPase_P-typ_P_site"/>
</dbReference>
<keyword evidence="13 17" id="KW-1133">Transmembrane helix</keyword>
<dbReference type="SUPFAM" id="SSF81653">
    <property type="entry name" value="Calcium ATPase, transduction domain A"/>
    <property type="match status" value="1"/>
</dbReference>
<name>A0A917S240_9BACL</name>
<feature type="transmembrane region" description="Helical" evidence="17">
    <location>
        <begin position="260"/>
        <end position="288"/>
    </location>
</feature>
<dbReference type="GO" id="GO:0046872">
    <property type="term" value="F:metal ion binding"/>
    <property type="evidence" value="ECO:0007669"/>
    <property type="project" value="UniProtKB-KW"/>
</dbReference>
<dbReference type="PRINTS" id="PR00941">
    <property type="entry name" value="CDATPASE"/>
</dbReference>
<dbReference type="PANTHER" id="PTHR43079:SF1">
    <property type="entry name" value="CADMIUM_ZINC-TRANSPORTING ATPASE HMA1, CHLOROPLASTIC-RELATED"/>
    <property type="match status" value="1"/>
</dbReference>
<evidence type="ECO:0000313" key="19">
    <source>
        <dbReference type="EMBL" id="GGL51408.1"/>
    </source>
</evidence>
<reference evidence="19" key="1">
    <citation type="journal article" date="2014" name="Int. J. Syst. Evol. Microbiol.">
        <title>Complete genome sequence of Corynebacterium casei LMG S-19264T (=DSM 44701T), isolated from a smear-ripened cheese.</title>
        <authorList>
            <consortium name="US DOE Joint Genome Institute (JGI-PGF)"/>
            <person name="Walter F."/>
            <person name="Albersmeier A."/>
            <person name="Kalinowski J."/>
            <person name="Ruckert C."/>
        </authorList>
    </citation>
    <scope>NUCLEOTIDE SEQUENCE</scope>
    <source>
        <strain evidence="19">JCM 15325</strain>
    </source>
</reference>
<dbReference type="GO" id="GO:0019829">
    <property type="term" value="F:ATPase-coupled monoatomic cation transmembrane transporter activity"/>
    <property type="evidence" value="ECO:0007669"/>
    <property type="project" value="InterPro"/>
</dbReference>
<evidence type="ECO:0000256" key="9">
    <source>
        <dbReference type="ARBA" id="ARBA00022796"/>
    </source>
</evidence>